<comment type="similarity">
    <text evidence="19">Belongs to the cytochrome b5 family.</text>
</comment>
<keyword evidence="16" id="KW-0443">Lipid metabolism</keyword>
<evidence type="ECO:0000256" key="9">
    <source>
        <dbReference type="ARBA" id="ARBA00022723"/>
    </source>
</evidence>
<evidence type="ECO:0000256" key="8">
    <source>
        <dbReference type="ARBA" id="ARBA00022692"/>
    </source>
</evidence>
<dbReference type="GO" id="GO:0020037">
    <property type="term" value="F:heme binding"/>
    <property type="evidence" value="ECO:0007669"/>
    <property type="project" value="UniProtKB-UniRule"/>
</dbReference>
<feature type="transmembrane region" description="Helical" evidence="19">
    <location>
        <begin position="340"/>
        <end position="359"/>
    </location>
</feature>
<dbReference type="GO" id="GO:0005506">
    <property type="term" value="F:iron ion binding"/>
    <property type="evidence" value="ECO:0007669"/>
    <property type="project" value="InterPro"/>
</dbReference>
<evidence type="ECO:0000256" key="10">
    <source>
        <dbReference type="ARBA" id="ARBA00022824"/>
    </source>
</evidence>
<dbReference type="Proteomes" id="UP000232875">
    <property type="component" value="Unassembled WGS sequence"/>
</dbReference>
<proteinExistence type="inferred from homology"/>
<dbReference type="OrthoDB" id="2204368at2759"/>
<dbReference type="Pfam" id="PF04116">
    <property type="entry name" value="FA_hydroxylase"/>
    <property type="match status" value="1"/>
</dbReference>
<evidence type="ECO:0000256" key="15">
    <source>
        <dbReference type="ARBA" id="ARBA00023004"/>
    </source>
</evidence>
<evidence type="ECO:0000256" key="16">
    <source>
        <dbReference type="ARBA" id="ARBA00023098"/>
    </source>
</evidence>
<keyword evidence="22" id="KW-1185">Reference proteome</keyword>
<keyword evidence="15 19" id="KW-0408">Iron</keyword>
<evidence type="ECO:0000313" key="22">
    <source>
        <dbReference type="Proteomes" id="UP000232875"/>
    </source>
</evidence>
<comment type="pathway">
    <text evidence="4">Lipid metabolism.</text>
</comment>
<keyword evidence="7 19" id="KW-0349">Heme</keyword>
<evidence type="ECO:0000256" key="11">
    <source>
        <dbReference type="ARBA" id="ARBA00022832"/>
    </source>
</evidence>
<comment type="subcellular location">
    <subcellularLocation>
        <location evidence="2">Endoplasmic reticulum membrane</location>
        <topology evidence="2">Multi-pass membrane protein</topology>
    </subcellularLocation>
</comment>
<feature type="domain" description="Cytochrome b5 heme-binding" evidence="20">
    <location>
        <begin position="64"/>
        <end position="143"/>
    </location>
</feature>
<dbReference type="GO" id="GO:0080132">
    <property type="term" value="F:fatty acid 2-hydroxylase activity"/>
    <property type="evidence" value="ECO:0007669"/>
    <property type="project" value="InterPro"/>
</dbReference>
<evidence type="ECO:0000313" key="21">
    <source>
        <dbReference type="EMBL" id="PKI82751.1"/>
    </source>
</evidence>
<keyword evidence="14" id="KW-0560">Oxidoreductase</keyword>
<organism evidence="21 22">
    <name type="scientific">Malassezia vespertilionis</name>
    <dbReference type="NCBI Taxonomy" id="2020962"/>
    <lineage>
        <taxon>Eukaryota</taxon>
        <taxon>Fungi</taxon>
        <taxon>Dikarya</taxon>
        <taxon>Basidiomycota</taxon>
        <taxon>Ustilaginomycotina</taxon>
        <taxon>Malasseziomycetes</taxon>
        <taxon>Malasseziales</taxon>
        <taxon>Malasseziaceae</taxon>
        <taxon>Malassezia</taxon>
    </lineage>
</organism>
<comment type="pathway">
    <text evidence="3">Sphingolipid metabolism.</text>
</comment>
<keyword evidence="9 19" id="KW-0479">Metal-binding</keyword>
<feature type="transmembrane region" description="Helical" evidence="19">
    <location>
        <begin position="231"/>
        <end position="258"/>
    </location>
</feature>
<dbReference type="PRINTS" id="PR00363">
    <property type="entry name" value="CYTOCHROMEB5"/>
</dbReference>
<protein>
    <submittedName>
        <fullName evidence="21">Scs7p</fullName>
    </submittedName>
</protein>
<evidence type="ECO:0000256" key="2">
    <source>
        <dbReference type="ARBA" id="ARBA00004477"/>
    </source>
</evidence>
<reference evidence="21 22" key="1">
    <citation type="submission" date="2017-10" db="EMBL/GenBank/DDBJ databases">
        <title>A novel species of cold-tolerant Malassezia isolated from bats.</title>
        <authorList>
            <person name="Lorch J.M."/>
            <person name="Palmer J.M."/>
            <person name="Vanderwolf K.J."/>
            <person name="Schmidt K.Z."/>
            <person name="Verant M.L."/>
            <person name="Weller T.J."/>
            <person name="Blehert D.S."/>
        </authorList>
    </citation>
    <scope>NUCLEOTIDE SEQUENCE [LARGE SCALE GENOMIC DNA]</scope>
    <source>
        <strain evidence="21 22">NWHC:44797-103</strain>
    </source>
</reference>
<accession>A0A2N1J860</accession>
<keyword evidence="12" id="KW-0862">Zinc</keyword>
<comment type="cofactor">
    <cofactor evidence="1">
        <name>Zn(2+)</name>
        <dbReference type="ChEBI" id="CHEBI:29105"/>
    </cofactor>
</comment>
<dbReference type="AlphaFoldDB" id="A0A2N1J860"/>
<evidence type="ECO:0000256" key="5">
    <source>
        <dbReference type="ARBA" id="ARBA00005747"/>
    </source>
</evidence>
<evidence type="ECO:0000256" key="13">
    <source>
        <dbReference type="ARBA" id="ARBA00022989"/>
    </source>
</evidence>
<feature type="transmembrane region" description="Helical" evidence="19">
    <location>
        <begin position="278"/>
        <end position="302"/>
    </location>
</feature>
<keyword evidence="13 19" id="KW-1133">Transmembrane helix</keyword>
<dbReference type="PROSITE" id="PS00191">
    <property type="entry name" value="CYTOCHROME_B5_1"/>
    <property type="match status" value="1"/>
</dbReference>
<evidence type="ECO:0000259" key="20">
    <source>
        <dbReference type="PROSITE" id="PS50255"/>
    </source>
</evidence>
<dbReference type="InterPro" id="IPR018506">
    <property type="entry name" value="Cyt_B5_heme-BS"/>
</dbReference>
<keyword evidence="10" id="KW-0256">Endoplasmic reticulum</keyword>
<keyword evidence="17 19" id="KW-0472">Membrane</keyword>
<gene>
    <name evidence="21" type="primary">SCS7</name>
    <name evidence="21" type="ORF">MVES_003153</name>
</gene>
<dbReference type="SMART" id="SM01117">
    <property type="entry name" value="Cyt-b5"/>
    <property type="match status" value="1"/>
</dbReference>
<dbReference type="GO" id="GO:0006633">
    <property type="term" value="P:fatty acid biosynthetic process"/>
    <property type="evidence" value="ECO:0007669"/>
    <property type="project" value="UniProtKB-KW"/>
</dbReference>
<dbReference type="InterPro" id="IPR036400">
    <property type="entry name" value="Cyt_B5-like_heme/steroid_sf"/>
</dbReference>
<dbReference type="InterPro" id="IPR001199">
    <property type="entry name" value="Cyt_B5-like_heme/steroid-bd"/>
</dbReference>
<comment type="similarity">
    <text evidence="5">Belongs to the sterol desaturase family. SCS7 subfamily.</text>
</comment>
<dbReference type="PROSITE" id="PS50255">
    <property type="entry name" value="CYTOCHROME_B5_2"/>
    <property type="match status" value="1"/>
</dbReference>
<dbReference type="InterPro" id="IPR014430">
    <property type="entry name" value="Scs7"/>
</dbReference>
<keyword evidence="18" id="KW-0275">Fatty acid biosynthesis</keyword>
<evidence type="ECO:0000256" key="17">
    <source>
        <dbReference type="ARBA" id="ARBA00023136"/>
    </source>
</evidence>
<name>A0A2N1J860_9BASI</name>
<dbReference type="GO" id="GO:0005789">
    <property type="term" value="C:endoplasmic reticulum membrane"/>
    <property type="evidence" value="ECO:0007669"/>
    <property type="project" value="UniProtKB-SubCell"/>
</dbReference>
<dbReference type="PANTHER" id="PTHR12863:SF1">
    <property type="entry name" value="FATTY ACID 2-HYDROXYLASE"/>
    <property type="match status" value="1"/>
</dbReference>
<dbReference type="STRING" id="2020962.A0A2N1J860"/>
<keyword evidence="6" id="KW-0444">Lipid biosynthesis</keyword>
<keyword evidence="11" id="KW-0276">Fatty acid metabolism</keyword>
<dbReference type="Gene3D" id="3.10.120.10">
    <property type="entry name" value="Cytochrome b5-like heme/steroid binding domain"/>
    <property type="match status" value="1"/>
</dbReference>
<evidence type="ECO:0000256" key="18">
    <source>
        <dbReference type="ARBA" id="ARBA00023160"/>
    </source>
</evidence>
<evidence type="ECO:0000256" key="7">
    <source>
        <dbReference type="ARBA" id="ARBA00022617"/>
    </source>
</evidence>
<evidence type="ECO:0000256" key="4">
    <source>
        <dbReference type="ARBA" id="ARBA00005189"/>
    </source>
</evidence>
<evidence type="ECO:0000256" key="19">
    <source>
        <dbReference type="RuleBase" id="RU362121"/>
    </source>
</evidence>
<sequence>MSNKANVMSNREYDAFLKEQKAGAFKLCDPVVRGTFCVGTLTTEFVECSKGRLSDETLKEAEKAYLARTPEIAKHNKASDCWVTYKGRVYNITEFLEDHPGGEEVVLEYAGKDIAEIMSDPLSHEHSASAYTMLDEFRIGNLNLSERRALADELEVKASGKLPAELTEMDITDDFEPDETDTRRDFTENKFLDLEQPLIPQMWYSSFTKEFYLEQVHIPRHKKDSARLMPYAFLEMFTVTPWYVVPMLWLPLAAAFFHVSTMQFREQLSDLGSWSANAWSYTFAFSGYTFGIIFWTFLEYIFHRFLFHMDSLLPRNQTAYLIHFLLHGIHHFLPMDRYRLVMPPILFAALSFPMLYLAHTVFPKAVANSVIAGSYSMYVVYDTMHYAMHHTKLPAYLREQKKYHLEHHYKNYELGFGVTSKLWDIFFSTLL</sequence>
<comment type="caution">
    <text evidence="19">Lacks conserved residue(s) required for the propagation of feature annotation.</text>
</comment>
<evidence type="ECO:0000256" key="3">
    <source>
        <dbReference type="ARBA" id="ARBA00004991"/>
    </source>
</evidence>
<evidence type="ECO:0000256" key="14">
    <source>
        <dbReference type="ARBA" id="ARBA00023002"/>
    </source>
</evidence>
<dbReference type="PANTHER" id="PTHR12863">
    <property type="entry name" value="FATTY ACID HYDROXYLASE"/>
    <property type="match status" value="1"/>
</dbReference>
<dbReference type="FunFam" id="3.10.120.10:FF:000002">
    <property type="entry name" value="Cytochrome b5 type B"/>
    <property type="match status" value="1"/>
</dbReference>
<dbReference type="EMBL" id="KZ454993">
    <property type="protein sequence ID" value="PKI82751.1"/>
    <property type="molecule type" value="Genomic_DNA"/>
</dbReference>
<dbReference type="SUPFAM" id="SSF55856">
    <property type="entry name" value="Cytochrome b5-like heme/steroid binding domain"/>
    <property type="match status" value="1"/>
</dbReference>
<evidence type="ECO:0000256" key="6">
    <source>
        <dbReference type="ARBA" id="ARBA00022516"/>
    </source>
</evidence>
<evidence type="ECO:0000256" key="1">
    <source>
        <dbReference type="ARBA" id="ARBA00001947"/>
    </source>
</evidence>
<dbReference type="InterPro" id="IPR006694">
    <property type="entry name" value="Fatty_acid_hydroxylase"/>
</dbReference>
<evidence type="ECO:0000256" key="12">
    <source>
        <dbReference type="ARBA" id="ARBA00022833"/>
    </source>
</evidence>
<keyword evidence="8 19" id="KW-0812">Transmembrane</keyword>
<dbReference type="Pfam" id="PF00173">
    <property type="entry name" value="Cyt-b5"/>
    <property type="match status" value="1"/>
</dbReference>